<dbReference type="Gene3D" id="3.10.28.10">
    <property type="entry name" value="Homing endonucleases"/>
    <property type="match status" value="1"/>
</dbReference>
<dbReference type="VEuPathDB" id="FungiDB:YALI1_M00390g5"/>
<dbReference type="InterPro" id="IPR027434">
    <property type="entry name" value="Homing_endonucl"/>
</dbReference>
<sequence>KEVKYNKNNSNKNQILNLLNKNIKDEDKYIDSKSFQQLANGLFQAEGHIGGYFELNQTSYFRPICYISVNATDESVRLFRILNKNFDNKLKYIISLNKSGLYHIRIQTRDWNLIVNKWIPYFSLAHGDKLRGLKYLLKVYYIQYSNDKNDIDSIIKKLTLIYNIVDNNQRKISLTDKIKLVLNHSYPDYNINNINYNIYNDYLIHELPKEHNEMSIPFILGFYLGDGTFNIKIRDEGTLLWYIGVLRISQKYTEDNEKLFILISDYLNTYDLDTIIRPFKEGTVIVLKVESNQNIKKLSKLLHVYEEFYFIKKDQLYFMNKSSKLLGLVKYWKEGNIVLLNLISEYNLNYRVKNDTKYKYYLNKIEEGFKNQSDLYFLSKVGIEGYLVKLPIKIKPKTKYFYYKTYNKDKDLTLKTALDYRDRMLNLYLIENDLIKS</sequence>
<feature type="non-terminal residue" evidence="1">
    <location>
        <position position="1"/>
    </location>
</feature>
<reference evidence="2 3" key="2">
    <citation type="journal article" date="2016" name="PLoS ONE">
        <title>Sequence Assembly of Yarrowia lipolytica Strain W29/CLIB89 Shows Transposable Element Diversity.</title>
        <authorList>
            <person name="Magnan C."/>
            <person name="Yu J."/>
            <person name="Chang I."/>
            <person name="Jahn E."/>
            <person name="Kanomata Y."/>
            <person name="Wu J."/>
            <person name="Zeller M."/>
            <person name="Oakes M."/>
            <person name="Baldi P."/>
            <person name="Sandmeyer S."/>
        </authorList>
    </citation>
    <scope>NUCLEOTIDE SEQUENCE [LARGE SCALE GENOMIC DNA]</scope>
    <source>
        <strain evidence="2">CLIB89</strain>
        <strain evidence="3">CLIB89(W29)</strain>
    </source>
</reference>
<protein>
    <recommendedName>
        <fullName evidence="4">Homing endonuclease LAGLIDADG domain-containing protein</fullName>
    </recommendedName>
</protein>
<evidence type="ECO:0008006" key="4">
    <source>
        <dbReference type="Google" id="ProtNLM"/>
    </source>
</evidence>
<name>S5TF66_YARLL</name>
<reference evidence="1" key="1">
    <citation type="submission" date="2013-04" db="EMBL/GenBank/DDBJ databases">
        <authorList>
            <person name="Zemanova J."/>
            <person name="Brejova B."/>
            <person name="Nosek J."/>
        </authorList>
    </citation>
    <scope>NUCLEOTIDE SEQUENCE</scope>
    <source>
        <strain evidence="1">CBS 599</strain>
    </source>
</reference>
<dbReference type="AlphaFoldDB" id="S5TF66"/>
<gene>
    <name evidence="1" type="primary">cob-I4</name>
    <name evidence="2" type="ORF">YALI1_M00390g5</name>
</gene>
<evidence type="ECO:0000313" key="3">
    <source>
        <dbReference type="Proteomes" id="UP000182444"/>
    </source>
</evidence>
<dbReference type="SUPFAM" id="SSF55608">
    <property type="entry name" value="Homing endonucleases"/>
    <property type="match status" value="1"/>
</dbReference>
<keyword evidence="1" id="KW-0496">Mitochondrion</keyword>
<evidence type="ECO:0000313" key="1">
    <source>
        <dbReference type="EMBL" id="AGS44102.1"/>
    </source>
</evidence>
<accession>S5TF66</accession>
<organism evidence="1">
    <name type="scientific">Yarrowia lipolytica</name>
    <name type="common">Candida lipolytica</name>
    <dbReference type="NCBI Taxonomy" id="4952"/>
    <lineage>
        <taxon>Eukaryota</taxon>
        <taxon>Fungi</taxon>
        <taxon>Dikarya</taxon>
        <taxon>Ascomycota</taxon>
        <taxon>Saccharomycotina</taxon>
        <taxon>Dipodascomycetes</taxon>
        <taxon>Dipodascales</taxon>
        <taxon>Dipodascales incertae sedis</taxon>
        <taxon>Yarrowia</taxon>
    </lineage>
</organism>
<dbReference type="EMBL" id="KC993177">
    <property type="protein sequence ID" value="AGS44102.1"/>
    <property type="molecule type" value="Genomic_DNA"/>
</dbReference>
<dbReference type="EMBL" id="CP017559">
    <property type="protein sequence ID" value="AOW08018.1"/>
    <property type="molecule type" value="Genomic_DNA"/>
</dbReference>
<proteinExistence type="predicted"/>
<evidence type="ECO:0000313" key="2">
    <source>
        <dbReference type="EMBL" id="AOW08018.1"/>
    </source>
</evidence>
<dbReference type="Proteomes" id="UP000182444">
    <property type="component" value="Mitochondrion MT"/>
</dbReference>
<geneLocation type="mitochondrion" evidence="1"/>